<keyword evidence="3" id="KW-1185">Reference proteome</keyword>
<name>A0A923RXV6_9FIRM</name>
<sequence length="142" mass="16449">MTKKELSQLYWLNREIEEDKRKLSELEAAAADCTAKITGLPHVSGVHDKIGDLGILIAEQRDLINLKVRQSVIEYNRLNRYIASVDDAQMRMILSLRYVNGLSWQQVAFSMGETDEQYPRRKHNAFLRKSEVDEKDEINVVQ</sequence>
<dbReference type="AlphaFoldDB" id="A0A923RXV6"/>
<reference evidence="2" key="1">
    <citation type="submission" date="2020-08" db="EMBL/GenBank/DDBJ databases">
        <title>Genome public.</title>
        <authorList>
            <person name="Liu C."/>
            <person name="Sun Q."/>
        </authorList>
    </citation>
    <scope>NUCLEOTIDE SEQUENCE</scope>
    <source>
        <strain evidence="2">NSJ-28</strain>
    </source>
</reference>
<feature type="coiled-coil region" evidence="1">
    <location>
        <begin position="9"/>
        <end position="36"/>
    </location>
</feature>
<comment type="caution">
    <text evidence="2">The sequence shown here is derived from an EMBL/GenBank/DDBJ whole genome shotgun (WGS) entry which is preliminary data.</text>
</comment>
<evidence type="ECO:0000256" key="1">
    <source>
        <dbReference type="SAM" id="Coils"/>
    </source>
</evidence>
<proteinExistence type="predicted"/>
<dbReference type="RefSeq" id="WP_186950427.1">
    <property type="nucleotide sequence ID" value="NZ_JACOPL010000026.1"/>
</dbReference>
<keyword evidence="1" id="KW-0175">Coiled coil</keyword>
<gene>
    <name evidence="2" type="ORF">H8S45_14900</name>
</gene>
<protein>
    <recommendedName>
        <fullName evidence="4">DUF1492 domain-containing protein</fullName>
    </recommendedName>
</protein>
<evidence type="ECO:0000313" key="2">
    <source>
        <dbReference type="EMBL" id="MBC5726736.1"/>
    </source>
</evidence>
<dbReference type="EMBL" id="JACOPL010000026">
    <property type="protein sequence ID" value="MBC5726736.1"/>
    <property type="molecule type" value="Genomic_DNA"/>
</dbReference>
<accession>A0A923RXV6</accession>
<evidence type="ECO:0008006" key="4">
    <source>
        <dbReference type="Google" id="ProtNLM"/>
    </source>
</evidence>
<dbReference type="Proteomes" id="UP000606499">
    <property type="component" value="Unassembled WGS sequence"/>
</dbReference>
<evidence type="ECO:0000313" key="3">
    <source>
        <dbReference type="Proteomes" id="UP000606499"/>
    </source>
</evidence>
<organism evidence="2 3">
    <name type="scientific">Agathobaculum faecis</name>
    <dbReference type="NCBI Taxonomy" id="2763013"/>
    <lineage>
        <taxon>Bacteria</taxon>
        <taxon>Bacillati</taxon>
        <taxon>Bacillota</taxon>
        <taxon>Clostridia</taxon>
        <taxon>Eubacteriales</taxon>
        <taxon>Butyricicoccaceae</taxon>
        <taxon>Agathobaculum</taxon>
    </lineage>
</organism>